<dbReference type="Gene3D" id="3.30.470.20">
    <property type="entry name" value="ATP-grasp fold, B domain"/>
    <property type="match status" value="1"/>
</dbReference>
<dbReference type="Pfam" id="PF00391">
    <property type="entry name" value="PEP-utilizers"/>
    <property type="match status" value="1"/>
</dbReference>
<dbReference type="InterPro" id="IPR010121">
    <property type="entry name" value="Pyruvate_phosphate_dikinase"/>
</dbReference>
<dbReference type="InterPro" id="IPR002192">
    <property type="entry name" value="PPDK_AMP/ATP-bd"/>
</dbReference>
<dbReference type="InterPro" id="IPR013815">
    <property type="entry name" value="ATP_grasp_subdomain_1"/>
</dbReference>
<protein>
    <recommendedName>
        <fullName evidence="5">Pyruvate, phosphate dikinase</fullName>
    </recommendedName>
</protein>
<dbReference type="InterPro" id="IPR008279">
    <property type="entry name" value="PEP-util_enz_mobile_dom"/>
</dbReference>
<comment type="caution">
    <text evidence="3">The sequence shown here is derived from an EMBL/GenBank/DDBJ whole genome shotgun (WGS) entry which is preliminary data.</text>
</comment>
<dbReference type="Pfam" id="PF01326">
    <property type="entry name" value="PPDK_N"/>
    <property type="match status" value="1"/>
</dbReference>
<dbReference type="EMBL" id="CABFMQ020000120">
    <property type="protein sequence ID" value="VTZ52021.1"/>
    <property type="molecule type" value="Genomic_DNA"/>
</dbReference>
<dbReference type="GO" id="GO:0005524">
    <property type="term" value="F:ATP binding"/>
    <property type="evidence" value="ECO:0007669"/>
    <property type="project" value="InterPro"/>
</dbReference>
<dbReference type="InterPro" id="IPR018274">
    <property type="entry name" value="PEP_util_AS"/>
</dbReference>
<dbReference type="RefSeq" id="WP_174513695.1">
    <property type="nucleotide sequence ID" value="NZ_CABFMQ020000120.1"/>
</dbReference>
<gene>
    <name evidence="3" type="ORF">MPC4_60110</name>
</gene>
<name>A0A8B6MBB7_METTU</name>
<dbReference type="PROSITE" id="PS00370">
    <property type="entry name" value="PEP_ENZYMES_PHOS_SITE"/>
    <property type="match status" value="1"/>
</dbReference>
<feature type="domain" description="PEP-utilising enzyme mobile" evidence="1">
    <location>
        <begin position="417"/>
        <end position="497"/>
    </location>
</feature>
<accession>A0A8B6MBB7</accession>
<dbReference type="PANTHER" id="PTHR22931:SF9">
    <property type="entry name" value="PYRUVATE, PHOSPHATE DIKINASE 1, CHLOROPLASTIC"/>
    <property type="match status" value="1"/>
</dbReference>
<organism evidence="3 4">
    <name type="scientific">Methylocella tundrae</name>
    <dbReference type="NCBI Taxonomy" id="227605"/>
    <lineage>
        <taxon>Bacteria</taxon>
        <taxon>Pseudomonadati</taxon>
        <taxon>Pseudomonadota</taxon>
        <taxon>Alphaproteobacteria</taxon>
        <taxon>Hyphomicrobiales</taxon>
        <taxon>Beijerinckiaceae</taxon>
        <taxon>Methylocella</taxon>
    </lineage>
</organism>
<evidence type="ECO:0000259" key="1">
    <source>
        <dbReference type="Pfam" id="PF00391"/>
    </source>
</evidence>
<feature type="domain" description="Pyruvate phosphate dikinase AMP/ATP-binding" evidence="2">
    <location>
        <begin position="67"/>
        <end position="282"/>
    </location>
</feature>
<dbReference type="PANTHER" id="PTHR22931">
    <property type="entry name" value="PHOSPHOENOLPYRUVATE DIKINASE-RELATED"/>
    <property type="match status" value="1"/>
</dbReference>
<evidence type="ECO:0000259" key="2">
    <source>
        <dbReference type="Pfam" id="PF01326"/>
    </source>
</evidence>
<dbReference type="Proteomes" id="UP000485880">
    <property type="component" value="Unassembled WGS sequence"/>
</dbReference>
<proteinExistence type="predicted"/>
<dbReference type="Gene3D" id="1.20.80.30">
    <property type="match status" value="1"/>
</dbReference>
<keyword evidence="4" id="KW-1185">Reference proteome</keyword>
<dbReference type="GO" id="GO:0050242">
    <property type="term" value="F:pyruvate, phosphate dikinase activity"/>
    <property type="evidence" value="ECO:0007669"/>
    <property type="project" value="InterPro"/>
</dbReference>
<dbReference type="AlphaFoldDB" id="A0A8B6MBB7"/>
<dbReference type="Gene3D" id="3.30.1490.20">
    <property type="entry name" value="ATP-grasp fold, A domain"/>
    <property type="match status" value="1"/>
</dbReference>
<dbReference type="GO" id="GO:0016301">
    <property type="term" value="F:kinase activity"/>
    <property type="evidence" value="ECO:0007669"/>
    <property type="project" value="InterPro"/>
</dbReference>
<dbReference type="Gene3D" id="1.10.189.10">
    <property type="entry name" value="Pyruvate Phosphate Dikinase, domain 2"/>
    <property type="match status" value="1"/>
</dbReference>
<dbReference type="SUPFAM" id="SSF56059">
    <property type="entry name" value="Glutathione synthetase ATP-binding domain-like"/>
    <property type="match status" value="1"/>
</dbReference>
<evidence type="ECO:0000313" key="4">
    <source>
        <dbReference type="Proteomes" id="UP000485880"/>
    </source>
</evidence>
<dbReference type="InterPro" id="IPR036637">
    <property type="entry name" value="Phosphohistidine_dom_sf"/>
</dbReference>
<evidence type="ECO:0008006" key="5">
    <source>
        <dbReference type="Google" id="ProtNLM"/>
    </source>
</evidence>
<dbReference type="SUPFAM" id="SSF52009">
    <property type="entry name" value="Phosphohistidine domain"/>
    <property type="match status" value="1"/>
</dbReference>
<reference evidence="3 4" key="1">
    <citation type="submission" date="2019-05" db="EMBL/GenBank/DDBJ databases">
        <authorList>
            <person name="Farhan Ul Haque M."/>
        </authorList>
    </citation>
    <scope>NUCLEOTIDE SEQUENCE [LARGE SCALE GENOMIC DNA]</scope>
    <source>
        <strain evidence="3">2</strain>
    </source>
</reference>
<dbReference type="Gene3D" id="3.50.30.10">
    <property type="entry name" value="Phosphohistidine domain"/>
    <property type="match status" value="1"/>
</dbReference>
<sequence length="527" mass="55908">MPDYYPILPGAPLAPGGAEEVGNKAWNLMRLAQAGLPVPPAFVLPTSWRGRVAPDDEAALRLALTEGVARLEAASGLSFGGRRPLLVSVRSGAAVSMPGMMETVLDVGLNAETVEGLIRLTGNPRLAWDSYRRLVQGYAEVVANLPTAPFDALVAEAMERAGAETERELDHRSLRDLTLAMLERYGSLTGSAFPPDPKEQLMSAAAAVFRSWDAPKAQSYRRLNGISDAGGTAVTVQTMVFGNAGGASGSGVGFTRNPATGAREFYYDFQFNGQGEDVVAGRQKLRDNERLRLRLPAVWTRLNDICGELESLFGDVQDFEFTLQSGILFLLQTRRAKRTDWAALTIAADMVAEGLIKPAEALRRIEGVDLDAVARTSFAPPLPPSLAEALAAGMGVANGAIALDSEAVKRLSGEGSPAILVRRDTATTDIEGMALATGILTASGGRTSHAAVVARQLGKVCLVGCPGLEIDMERRQCRIGGTLLNEGDFLSLDGNSGAVYPGRLAPLTERPERALAAIADWRRAAAA</sequence>
<evidence type="ECO:0000313" key="3">
    <source>
        <dbReference type="EMBL" id="VTZ52021.1"/>
    </source>
</evidence>